<feature type="non-terminal residue" evidence="1">
    <location>
        <position position="1"/>
    </location>
</feature>
<accession>W1XIG3</accession>
<sequence length="96" mass="9801">DGLKKAGLDFAGDKGEFHRDLGQKVTVKGGVTDESKLSTANNIGVISDNNGSLNVRLAKDITGINSITTMDNSGHTTVTNGNGITIKNNGGGSVSL</sequence>
<comment type="caution">
    <text evidence="1">The sequence shown here is derived from an EMBL/GenBank/DDBJ whole genome shotgun (WGS) entry which is preliminary data.</text>
</comment>
<protein>
    <submittedName>
        <fullName evidence="1">Hemagluttinin protein</fullName>
    </submittedName>
</protein>
<name>W1XIG3_9ZZZZ</name>
<evidence type="ECO:0000313" key="1">
    <source>
        <dbReference type="EMBL" id="ETJ29896.1"/>
    </source>
</evidence>
<proteinExistence type="predicted"/>
<organism evidence="1">
    <name type="scientific">human gut metagenome</name>
    <dbReference type="NCBI Taxonomy" id="408170"/>
    <lineage>
        <taxon>unclassified sequences</taxon>
        <taxon>metagenomes</taxon>
        <taxon>organismal metagenomes</taxon>
    </lineage>
</organism>
<feature type="non-terminal residue" evidence="1">
    <location>
        <position position="96"/>
    </location>
</feature>
<dbReference type="EMBL" id="AZMM01015578">
    <property type="protein sequence ID" value="ETJ29896.1"/>
    <property type="molecule type" value="Genomic_DNA"/>
</dbReference>
<dbReference type="AlphaFoldDB" id="W1XIG3"/>
<reference evidence="1" key="1">
    <citation type="submission" date="2013-12" db="EMBL/GenBank/DDBJ databases">
        <title>A Varibaculum cambriense genome reconstructed from a premature infant gut community with otherwise low bacterial novelty that shifts toward anaerobic metabolism during the third week of life.</title>
        <authorList>
            <person name="Brown C.T."/>
            <person name="Sharon I."/>
            <person name="Thomas B.C."/>
            <person name="Castelle C.J."/>
            <person name="Morowitz M.J."/>
            <person name="Banfield J.F."/>
        </authorList>
    </citation>
    <scope>NUCLEOTIDE SEQUENCE</scope>
</reference>
<gene>
    <name evidence="1" type="ORF">Q604_UNBC15578G0001</name>
</gene>